<reference evidence="1" key="1">
    <citation type="submission" date="2020-09" db="EMBL/GenBank/DDBJ databases">
        <title>Desulfogranum mesoprofundum gen. nov., sp. nov., a novel mesophilic, sulfate-reducing chemolithoautotroph isolated from a deep-sea hydrothermal vent chimney in the Suiyo Seamount.</title>
        <authorList>
            <person name="Hashimoto Y."/>
            <person name="Nakagawa S."/>
        </authorList>
    </citation>
    <scope>NUCLEOTIDE SEQUENCE</scope>
    <source>
        <strain evidence="1">KT2</strain>
    </source>
</reference>
<dbReference type="Proteomes" id="UP000826725">
    <property type="component" value="Chromosome"/>
</dbReference>
<dbReference type="AlphaFoldDB" id="A0A8D5FIS1"/>
<dbReference type="KEGG" id="dbk:DGMP_02810"/>
<name>A0A8D5FIS1_9BACT</name>
<evidence type="ECO:0000313" key="1">
    <source>
        <dbReference type="EMBL" id="BCL59588.1"/>
    </source>
</evidence>
<sequence length="62" mass="6753">MLPLIWGISQCEGRILRQQARELGVAAVATADCDAAGRDDFHLACLLRAVRKGQLLEKFGTV</sequence>
<evidence type="ECO:0000313" key="2">
    <source>
        <dbReference type="Proteomes" id="UP000826725"/>
    </source>
</evidence>
<dbReference type="RefSeq" id="WP_228855796.1">
    <property type="nucleotide sequence ID" value="NZ_AP024086.1"/>
</dbReference>
<keyword evidence="2" id="KW-1185">Reference proteome</keyword>
<organism evidence="1 2">
    <name type="scientific">Desulfomarina profundi</name>
    <dbReference type="NCBI Taxonomy" id="2772557"/>
    <lineage>
        <taxon>Bacteria</taxon>
        <taxon>Pseudomonadati</taxon>
        <taxon>Thermodesulfobacteriota</taxon>
        <taxon>Desulfobulbia</taxon>
        <taxon>Desulfobulbales</taxon>
        <taxon>Desulfobulbaceae</taxon>
        <taxon>Desulfomarina</taxon>
    </lineage>
</organism>
<dbReference type="EMBL" id="AP024086">
    <property type="protein sequence ID" value="BCL59588.1"/>
    <property type="molecule type" value="Genomic_DNA"/>
</dbReference>
<protein>
    <submittedName>
        <fullName evidence="1">Uncharacterized protein</fullName>
    </submittedName>
</protein>
<gene>
    <name evidence="1" type="ORF">DGMP_02810</name>
</gene>
<accession>A0A8D5FIS1</accession>
<proteinExistence type="predicted"/>